<name>A0A1I6KQ34_9FIRM</name>
<evidence type="ECO:0000313" key="1">
    <source>
        <dbReference type="EMBL" id="SFR93291.1"/>
    </source>
</evidence>
<keyword evidence="2" id="KW-1185">Reference proteome</keyword>
<accession>A0A1I6KQ34</accession>
<protein>
    <recommendedName>
        <fullName evidence="3">The GLUG motif-containing protein</fullName>
    </recommendedName>
</protein>
<dbReference type="STRING" id="37658.SAMN05661086_02562"/>
<sequence length="601" mass="64940">MLRRVKKGSSVLVILALLFMVMLIPKQTVKATPPGFWIDPGNYTYYWYNSYTGCDYLGNTGTASDPYEIYTEQDLAGLSYYSNVSTAMGGTNFSGKYIQIMVPDLDLGAYEWTPIGRDRLFYGNVMGNDVTIRNVFIGGLGQSQNYSVMGFFGSMYGSAVQIHLSGIRYSTETSKYVGGFAARAGGWIKDCHVQGDIKTANAPLYVLGGFIGDGNRMRHVGISDADVHIYAENIREYTYLGGFAARCKGEFYRCSTSNTIEVLRSQFNCVAGLLGDGYNEITITECNCSRDMMVMNDSYVENLGGCIGKGALTVRETYSYGTINCMDSCMGMVGGMVSNDTCGSNYNFCGTENTIHTSNTICKIVGGFVGYGVNATHANCKVGTRIEMERGYFTGGYGGRVETSRMNQCYSHPRIHIDASVDSSLSACTGGFIGSGISNIVEKCLATGGIEVSDLFHVGGFYGWVENGYTATCYSITKIAAENECNVGGFAGYYDGEEIGGCYCTGDIAAASSSFLGGAIGFGTGNDRTNGLVWNKDSLQIVDGIPRPAGYNIDIGNGMYYPGVIGMSDSDMQSYVLVNFLNSLGYYSGWNISSYGGYPYF</sequence>
<organism evidence="1 2">
    <name type="scientific">Anaeromicropila populeti</name>
    <dbReference type="NCBI Taxonomy" id="37658"/>
    <lineage>
        <taxon>Bacteria</taxon>
        <taxon>Bacillati</taxon>
        <taxon>Bacillota</taxon>
        <taxon>Clostridia</taxon>
        <taxon>Lachnospirales</taxon>
        <taxon>Lachnospiraceae</taxon>
        <taxon>Anaeromicropila</taxon>
    </lineage>
</organism>
<dbReference type="EMBL" id="FOYZ01000010">
    <property type="protein sequence ID" value="SFR93291.1"/>
    <property type="molecule type" value="Genomic_DNA"/>
</dbReference>
<evidence type="ECO:0000313" key="2">
    <source>
        <dbReference type="Proteomes" id="UP000199659"/>
    </source>
</evidence>
<reference evidence="1 2" key="1">
    <citation type="submission" date="2016-10" db="EMBL/GenBank/DDBJ databases">
        <authorList>
            <person name="de Groot N.N."/>
        </authorList>
    </citation>
    <scope>NUCLEOTIDE SEQUENCE [LARGE SCALE GENOMIC DNA]</scope>
    <source>
        <strain evidence="1 2">743A</strain>
    </source>
</reference>
<dbReference type="Gene3D" id="2.160.20.110">
    <property type="match status" value="2"/>
</dbReference>
<evidence type="ECO:0008006" key="3">
    <source>
        <dbReference type="Google" id="ProtNLM"/>
    </source>
</evidence>
<dbReference type="RefSeq" id="WP_092561403.1">
    <property type="nucleotide sequence ID" value="NZ_FOYZ01000010.1"/>
</dbReference>
<dbReference type="AlphaFoldDB" id="A0A1I6KQ34"/>
<proteinExistence type="predicted"/>
<gene>
    <name evidence="1" type="ORF">SAMN05661086_02562</name>
</gene>
<dbReference type="Proteomes" id="UP000199659">
    <property type="component" value="Unassembled WGS sequence"/>
</dbReference>
<dbReference type="OrthoDB" id="1987399at2"/>